<reference evidence="2" key="1">
    <citation type="submission" date="2020-04" db="EMBL/GenBank/DDBJ databases">
        <title>Peptoniphilus sp. nov. isolated from swine feces.</title>
        <authorList>
            <person name="Ryu S.W."/>
        </authorList>
    </citation>
    <scope>NUCLEOTIDE SEQUENCE [LARGE SCALE GENOMIC DNA]</scope>
    <source>
        <strain evidence="2">AGMB00490</strain>
    </source>
</reference>
<proteinExistence type="predicted"/>
<dbReference type="AlphaFoldDB" id="A0A848RE12"/>
<feature type="transmembrane region" description="Helical" evidence="1">
    <location>
        <begin position="65"/>
        <end position="82"/>
    </location>
</feature>
<protein>
    <submittedName>
        <fullName evidence="2">Uncharacterized protein</fullName>
    </submittedName>
</protein>
<evidence type="ECO:0000256" key="1">
    <source>
        <dbReference type="SAM" id="Phobius"/>
    </source>
</evidence>
<keyword evidence="1" id="KW-1133">Transmembrane helix</keyword>
<feature type="transmembrane region" description="Helical" evidence="1">
    <location>
        <begin position="111"/>
        <end position="131"/>
    </location>
</feature>
<dbReference type="RefSeq" id="WP_169970483.1">
    <property type="nucleotide sequence ID" value="NZ_JABDSR010000025.1"/>
</dbReference>
<keyword evidence="3" id="KW-1185">Reference proteome</keyword>
<gene>
    <name evidence="2" type="ORF">HKO22_10485</name>
</gene>
<dbReference type="Proteomes" id="UP000568273">
    <property type="component" value="Unassembled WGS sequence"/>
</dbReference>
<feature type="transmembrane region" description="Helical" evidence="1">
    <location>
        <begin position="12"/>
        <end position="30"/>
    </location>
</feature>
<sequence>MKLSITIDKLKHTIIQMFIFILTFVISRKYFNNVYVFEWTSHRYYLYIWLGVLILTYLDKKYISYAITLANVIGLFIGQYLGDYIQSINMAKITNNTDAENIYRLSKHYGVFIWIFSIMLAILIAIMIGFIKRYKKLKNLSYK</sequence>
<feature type="transmembrane region" description="Helical" evidence="1">
    <location>
        <begin position="42"/>
        <end position="58"/>
    </location>
</feature>
<accession>A0A848RE12</accession>
<organism evidence="2 3">
    <name type="scientific">Peptoniphilus faecalis</name>
    <dbReference type="NCBI Taxonomy" id="2731255"/>
    <lineage>
        <taxon>Bacteria</taxon>
        <taxon>Bacillati</taxon>
        <taxon>Bacillota</taxon>
        <taxon>Tissierellia</taxon>
        <taxon>Tissierellales</taxon>
        <taxon>Peptoniphilaceae</taxon>
        <taxon>Peptoniphilus</taxon>
    </lineage>
</organism>
<comment type="caution">
    <text evidence="2">The sequence shown here is derived from an EMBL/GenBank/DDBJ whole genome shotgun (WGS) entry which is preliminary data.</text>
</comment>
<evidence type="ECO:0000313" key="2">
    <source>
        <dbReference type="EMBL" id="NMW86128.1"/>
    </source>
</evidence>
<evidence type="ECO:0000313" key="3">
    <source>
        <dbReference type="Proteomes" id="UP000568273"/>
    </source>
</evidence>
<dbReference type="EMBL" id="JABDSR010000025">
    <property type="protein sequence ID" value="NMW86128.1"/>
    <property type="molecule type" value="Genomic_DNA"/>
</dbReference>
<keyword evidence="1" id="KW-0472">Membrane</keyword>
<keyword evidence="1" id="KW-0812">Transmembrane</keyword>
<name>A0A848RE12_9FIRM</name>